<dbReference type="PROSITE" id="PS00107">
    <property type="entry name" value="PROTEIN_KINASE_ATP"/>
    <property type="match status" value="1"/>
</dbReference>
<feature type="region of interest" description="Disordered" evidence="6">
    <location>
        <begin position="289"/>
        <end position="324"/>
    </location>
</feature>
<feature type="compositionally biased region" description="Low complexity" evidence="6">
    <location>
        <begin position="336"/>
        <end position="370"/>
    </location>
</feature>
<organism evidence="9 10">
    <name type="scientific">Actinocorallia libanotica</name>
    <dbReference type="NCBI Taxonomy" id="46162"/>
    <lineage>
        <taxon>Bacteria</taxon>
        <taxon>Bacillati</taxon>
        <taxon>Actinomycetota</taxon>
        <taxon>Actinomycetes</taxon>
        <taxon>Streptosporangiales</taxon>
        <taxon>Thermomonosporaceae</taxon>
        <taxon>Actinocorallia</taxon>
    </lineage>
</organism>
<dbReference type="Gene3D" id="1.10.510.10">
    <property type="entry name" value="Transferase(Phosphotransferase) domain 1"/>
    <property type="match status" value="1"/>
</dbReference>
<proteinExistence type="predicted"/>
<feature type="compositionally biased region" description="Low complexity" evidence="6">
    <location>
        <begin position="296"/>
        <end position="318"/>
    </location>
</feature>
<feature type="domain" description="Protein kinase" evidence="8">
    <location>
        <begin position="25"/>
        <end position="289"/>
    </location>
</feature>
<dbReference type="Pfam" id="PF00069">
    <property type="entry name" value="Pkinase"/>
    <property type="match status" value="1"/>
</dbReference>
<dbReference type="PROSITE" id="PS50011">
    <property type="entry name" value="PROTEIN_KINASE_DOM"/>
    <property type="match status" value="1"/>
</dbReference>
<evidence type="ECO:0000313" key="9">
    <source>
        <dbReference type="EMBL" id="GAA0946856.1"/>
    </source>
</evidence>
<dbReference type="PANTHER" id="PTHR43289:SF34">
    <property type="entry name" value="SERINE_THREONINE-PROTEIN KINASE YBDM-RELATED"/>
    <property type="match status" value="1"/>
</dbReference>
<comment type="caution">
    <text evidence="9">The sequence shown here is derived from an EMBL/GenBank/DDBJ whole genome shotgun (WGS) entry which is preliminary data.</text>
</comment>
<dbReference type="PANTHER" id="PTHR43289">
    <property type="entry name" value="MITOGEN-ACTIVATED PROTEIN KINASE KINASE KINASE 20-RELATED"/>
    <property type="match status" value="1"/>
</dbReference>
<dbReference type="Proteomes" id="UP001500665">
    <property type="component" value="Unassembled WGS sequence"/>
</dbReference>
<evidence type="ECO:0000256" key="3">
    <source>
        <dbReference type="ARBA" id="ARBA00022777"/>
    </source>
</evidence>
<feature type="transmembrane region" description="Helical" evidence="7">
    <location>
        <begin position="381"/>
        <end position="403"/>
    </location>
</feature>
<keyword evidence="10" id="KW-1185">Reference proteome</keyword>
<evidence type="ECO:0000256" key="6">
    <source>
        <dbReference type="SAM" id="MobiDB-lite"/>
    </source>
</evidence>
<gene>
    <name evidence="9" type="ORF">GCM10009550_21840</name>
</gene>
<dbReference type="SUPFAM" id="SSF56112">
    <property type="entry name" value="Protein kinase-like (PK-like)"/>
    <property type="match status" value="1"/>
</dbReference>
<dbReference type="InterPro" id="IPR000719">
    <property type="entry name" value="Prot_kinase_dom"/>
</dbReference>
<dbReference type="SMART" id="SM00220">
    <property type="entry name" value="S_TKc"/>
    <property type="match status" value="1"/>
</dbReference>
<dbReference type="CDD" id="cd14014">
    <property type="entry name" value="STKc_PknB_like"/>
    <property type="match status" value="1"/>
</dbReference>
<feature type="region of interest" description="Disordered" evidence="6">
    <location>
        <begin position="336"/>
        <end position="371"/>
    </location>
</feature>
<name>A0ABN1QT14_9ACTN</name>
<keyword evidence="2 5" id="KW-0547">Nucleotide-binding</keyword>
<keyword evidence="7" id="KW-1133">Transmembrane helix</keyword>
<dbReference type="PROSITE" id="PS00108">
    <property type="entry name" value="PROTEIN_KINASE_ST"/>
    <property type="match status" value="1"/>
</dbReference>
<keyword evidence="4 5" id="KW-0067">ATP-binding</keyword>
<evidence type="ECO:0000256" key="5">
    <source>
        <dbReference type="PROSITE-ProRule" id="PRU10141"/>
    </source>
</evidence>
<evidence type="ECO:0000256" key="2">
    <source>
        <dbReference type="ARBA" id="ARBA00022741"/>
    </source>
</evidence>
<evidence type="ECO:0000256" key="1">
    <source>
        <dbReference type="ARBA" id="ARBA00022679"/>
    </source>
</evidence>
<protein>
    <recommendedName>
        <fullName evidence="8">Protein kinase domain-containing protein</fullName>
    </recommendedName>
</protein>
<evidence type="ECO:0000256" key="7">
    <source>
        <dbReference type="SAM" id="Phobius"/>
    </source>
</evidence>
<dbReference type="InterPro" id="IPR008271">
    <property type="entry name" value="Ser/Thr_kinase_AS"/>
</dbReference>
<sequence>MQVQKTLPAGIRPLTVEDPAVVGGLPLLGRIGSGGMGAVYLAEDAEGGRVAVKTIHPRLAEDKAFRARFAHEVALAGRVASFCTARILGHGEDEALHPAGLPYMVSEYVGGVPLARRVHESGPLPASDLHGVALGVATALAAIHEADLVHRDLKPSNVVLTLSGPRVIDFGIARALDADTSWTTTGTVLGTPGWMAPEVLVGGSASPAADVFAWGLLMAYAGTGRQAFGEGQALDVARRVVQDEPDLDGLEEGVLRRLVRAALSKAPQERPSAPELMLRLVGRDPEEPLPAPVAVPVPSSEPVSLSSQPASAAAPVAEEVPETVSDRVADIRPAEGTAAAPTADAPPADASSGAAPPVDASSEAAPSAEDPLVDAGRPARVGPAIALMVVVAALALGLVVALAEDAPPSPSRVPVPVTEVPLP</sequence>
<keyword evidence="7" id="KW-0472">Membrane</keyword>
<evidence type="ECO:0000256" key="4">
    <source>
        <dbReference type="ARBA" id="ARBA00022840"/>
    </source>
</evidence>
<reference evidence="9 10" key="1">
    <citation type="journal article" date="2019" name="Int. J. Syst. Evol. Microbiol.">
        <title>The Global Catalogue of Microorganisms (GCM) 10K type strain sequencing project: providing services to taxonomists for standard genome sequencing and annotation.</title>
        <authorList>
            <consortium name="The Broad Institute Genomics Platform"/>
            <consortium name="The Broad Institute Genome Sequencing Center for Infectious Disease"/>
            <person name="Wu L."/>
            <person name="Ma J."/>
        </authorList>
    </citation>
    <scope>NUCLEOTIDE SEQUENCE [LARGE SCALE GENOMIC DNA]</scope>
    <source>
        <strain evidence="9 10">JCM 10696</strain>
    </source>
</reference>
<dbReference type="EMBL" id="BAAAHH010000006">
    <property type="protein sequence ID" value="GAA0946856.1"/>
    <property type="molecule type" value="Genomic_DNA"/>
</dbReference>
<keyword evidence="1" id="KW-0808">Transferase</keyword>
<evidence type="ECO:0000259" key="8">
    <source>
        <dbReference type="PROSITE" id="PS50011"/>
    </source>
</evidence>
<dbReference type="Gene3D" id="3.30.200.20">
    <property type="entry name" value="Phosphorylase Kinase, domain 1"/>
    <property type="match status" value="1"/>
</dbReference>
<evidence type="ECO:0000313" key="10">
    <source>
        <dbReference type="Proteomes" id="UP001500665"/>
    </source>
</evidence>
<accession>A0ABN1QT14</accession>
<feature type="binding site" evidence="5">
    <location>
        <position position="53"/>
    </location>
    <ligand>
        <name>ATP</name>
        <dbReference type="ChEBI" id="CHEBI:30616"/>
    </ligand>
</feature>
<dbReference type="InterPro" id="IPR011009">
    <property type="entry name" value="Kinase-like_dom_sf"/>
</dbReference>
<dbReference type="InterPro" id="IPR017441">
    <property type="entry name" value="Protein_kinase_ATP_BS"/>
</dbReference>
<keyword evidence="3" id="KW-0418">Kinase</keyword>
<keyword evidence="7" id="KW-0812">Transmembrane</keyword>